<keyword evidence="3 5" id="KW-0808">Transferase</keyword>
<evidence type="ECO:0000313" key="6">
    <source>
        <dbReference type="Proteomes" id="UP000292919"/>
    </source>
</evidence>
<accession>A0A6H3FAB2</accession>
<dbReference type="InterPro" id="IPR001173">
    <property type="entry name" value="Glyco_trans_2-like"/>
</dbReference>
<dbReference type="GO" id="GO:0016757">
    <property type="term" value="F:glycosyltransferase activity"/>
    <property type="evidence" value="ECO:0007669"/>
    <property type="project" value="UniProtKB-KW"/>
</dbReference>
<protein>
    <submittedName>
        <fullName evidence="5">Glycosyltransferase</fullName>
    </submittedName>
</protein>
<keyword evidence="6" id="KW-1185">Reference proteome</keyword>
<comment type="similarity">
    <text evidence="1">Belongs to the glycosyltransferase 2 family.</text>
</comment>
<dbReference type="EMBL" id="SIXC01000010">
    <property type="protein sequence ID" value="TBH79102.1"/>
    <property type="molecule type" value="Genomic_DNA"/>
</dbReference>
<dbReference type="Pfam" id="PF00535">
    <property type="entry name" value="Glycos_transf_2"/>
    <property type="match status" value="1"/>
</dbReference>
<evidence type="ECO:0000256" key="3">
    <source>
        <dbReference type="ARBA" id="ARBA00022679"/>
    </source>
</evidence>
<evidence type="ECO:0000313" key="5">
    <source>
        <dbReference type="EMBL" id="TBH79102.1"/>
    </source>
</evidence>
<dbReference type="AlphaFoldDB" id="A0A6H3FAB2"/>
<gene>
    <name evidence="5" type="ORF">EB812_08870</name>
</gene>
<feature type="domain" description="Glycosyltransferase 2-like" evidence="4">
    <location>
        <begin position="9"/>
        <end position="118"/>
    </location>
</feature>
<dbReference type="Gene3D" id="3.90.550.10">
    <property type="entry name" value="Spore Coat Polysaccharide Biosynthesis Protein SpsA, Chain A"/>
    <property type="match status" value="1"/>
</dbReference>
<name>A0A6H3FAB2_9BACT</name>
<dbReference type="PANTHER" id="PTHR43179:SF12">
    <property type="entry name" value="GALACTOFURANOSYLTRANSFERASE GLFT2"/>
    <property type="match status" value="1"/>
</dbReference>
<evidence type="ECO:0000256" key="1">
    <source>
        <dbReference type="ARBA" id="ARBA00006739"/>
    </source>
</evidence>
<dbReference type="InterPro" id="IPR029044">
    <property type="entry name" value="Nucleotide-diphossugar_trans"/>
</dbReference>
<dbReference type="PANTHER" id="PTHR43179">
    <property type="entry name" value="RHAMNOSYLTRANSFERASE WBBL"/>
    <property type="match status" value="1"/>
</dbReference>
<evidence type="ECO:0000256" key="2">
    <source>
        <dbReference type="ARBA" id="ARBA00022676"/>
    </source>
</evidence>
<sequence length="332" mass="37843">MSTTTQCNITMPVYNRPAMTLKNILNLRGKTRTSIPYVLTVVDNGSEPELRRRLLDLHREGLIHNLFLLPRNMGISCACNLGWRAVDAPFYIKFDNDMHITAPDWLDRLFRLYARVEPRSTLGPSFSPEEVRRQPHLRCEDGELGICVSNLCGQCLMVPRAVSDILGYWSEDYGLYGAEDGDYGLRMRCAGFPQYYYYAAPLMEHQGTNPRDYDLRLLDKGREHSRLFVEEDGGVGLFSLNGYLYNICARSCRTPLRYRVLDVTRSHEVILGEDPAYAPVARALRLSRELVNKEYARSGNEGVIGDAFVRKIKRLWEDCGQGCSTILQEGRA</sequence>
<organism evidence="5 6">
    <name type="scientific">Desulfovibrio legallii</name>
    <dbReference type="NCBI Taxonomy" id="571438"/>
    <lineage>
        <taxon>Bacteria</taxon>
        <taxon>Pseudomonadati</taxon>
        <taxon>Thermodesulfobacteriota</taxon>
        <taxon>Desulfovibrionia</taxon>
        <taxon>Desulfovibrionales</taxon>
        <taxon>Desulfovibrionaceae</taxon>
        <taxon>Desulfovibrio</taxon>
    </lineage>
</organism>
<keyword evidence="2" id="KW-0328">Glycosyltransferase</keyword>
<dbReference type="Proteomes" id="UP000292919">
    <property type="component" value="Unassembled WGS sequence"/>
</dbReference>
<reference evidence="5 6" key="1">
    <citation type="submission" date="2018-12" db="EMBL/GenBank/DDBJ databases">
        <title>First genome draft of Desulfovibrio legallis sp. nov.</title>
        <authorList>
            <person name="Ben Dhia O."/>
            <person name="Najjari A."/>
            <person name="Ferjani R."/>
            <person name="Fhoula I."/>
            <person name="Fardeau M.-L."/>
            <person name="Boudabbous A."/>
            <person name="Ouzari H.I."/>
        </authorList>
    </citation>
    <scope>NUCLEOTIDE SEQUENCE [LARGE SCALE GENOMIC DNA]</scope>
    <source>
        <strain evidence="5 6">H1T</strain>
    </source>
</reference>
<proteinExistence type="inferred from homology"/>
<comment type="caution">
    <text evidence="5">The sequence shown here is derived from an EMBL/GenBank/DDBJ whole genome shotgun (WGS) entry which is preliminary data.</text>
</comment>
<dbReference type="RefSeq" id="WP_118230124.1">
    <property type="nucleotide sequence ID" value="NZ_JAQDZC010000016.1"/>
</dbReference>
<evidence type="ECO:0000259" key="4">
    <source>
        <dbReference type="Pfam" id="PF00535"/>
    </source>
</evidence>
<dbReference type="SUPFAM" id="SSF53448">
    <property type="entry name" value="Nucleotide-diphospho-sugar transferases"/>
    <property type="match status" value="1"/>
</dbReference>